<evidence type="ECO:0000256" key="2">
    <source>
        <dbReference type="ARBA" id="ARBA00023295"/>
    </source>
</evidence>
<evidence type="ECO:0000256" key="1">
    <source>
        <dbReference type="ARBA" id="ARBA00022801"/>
    </source>
</evidence>
<dbReference type="Pfam" id="PF18120">
    <property type="entry name" value="DUF5597"/>
    <property type="match status" value="1"/>
</dbReference>
<evidence type="ECO:0000313" key="6">
    <source>
        <dbReference type="Proteomes" id="UP000002505"/>
    </source>
</evidence>
<dbReference type="EMBL" id="CP001341">
    <property type="protein sequence ID" value="ACL41486.1"/>
    <property type="molecule type" value="Genomic_DNA"/>
</dbReference>
<evidence type="ECO:0000259" key="3">
    <source>
        <dbReference type="Pfam" id="PF02449"/>
    </source>
</evidence>
<dbReference type="Gene3D" id="3.20.20.80">
    <property type="entry name" value="Glycosidases"/>
    <property type="match status" value="1"/>
</dbReference>
<keyword evidence="2" id="KW-0326">Glycosidase</keyword>
<dbReference type="Proteomes" id="UP000002505">
    <property type="component" value="Chromosome"/>
</dbReference>
<proteinExistence type="predicted"/>
<dbReference type="STRING" id="452863.Achl_3530"/>
<evidence type="ECO:0000259" key="4">
    <source>
        <dbReference type="Pfam" id="PF18120"/>
    </source>
</evidence>
<dbReference type="Gene3D" id="2.60.220.20">
    <property type="entry name" value="putative beta-Galactosidase from caulobacter crescentus"/>
    <property type="match status" value="1"/>
</dbReference>
<dbReference type="eggNOG" id="COG1874">
    <property type="taxonomic scope" value="Bacteria"/>
</dbReference>
<dbReference type="Pfam" id="PF02449">
    <property type="entry name" value="Glyco_hydro_42"/>
    <property type="match status" value="1"/>
</dbReference>
<dbReference type="InterPro" id="IPR040719">
    <property type="entry name" value="DUF5597"/>
</dbReference>
<feature type="domain" description="Glycoside hydrolase family 42 N-terminal" evidence="3">
    <location>
        <begin position="57"/>
        <end position="186"/>
    </location>
</feature>
<dbReference type="GO" id="GO:0004565">
    <property type="term" value="F:beta-galactosidase activity"/>
    <property type="evidence" value="ECO:0007669"/>
    <property type="project" value="InterPro"/>
</dbReference>
<dbReference type="InterPro" id="IPR013529">
    <property type="entry name" value="Glyco_hydro_42_N"/>
</dbReference>
<keyword evidence="1 5" id="KW-0378">Hydrolase</keyword>
<feature type="domain" description="DUF5597" evidence="4">
    <location>
        <begin position="389"/>
        <end position="527"/>
    </location>
</feature>
<name>B8H6G0_PSECP</name>
<dbReference type="GO" id="GO:0005975">
    <property type="term" value="P:carbohydrate metabolic process"/>
    <property type="evidence" value="ECO:0007669"/>
    <property type="project" value="InterPro"/>
</dbReference>
<dbReference type="HOGENOM" id="CLU_027430_0_0_11"/>
<reference evidence="5" key="1">
    <citation type="submission" date="2009-01" db="EMBL/GenBank/DDBJ databases">
        <title>Complete sequence of chromosome of Arthrobacter chlorophenolicus A6.</title>
        <authorList>
            <consortium name="US DOE Joint Genome Institute"/>
            <person name="Lucas S."/>
            <person name="Copeland A."/>
            <person name="Lapidus A."/>
            <person name="Glavina del Rio T."/>
            <person name="Tice H."/>
            <person name="Bruce D."/>
            <person name="Goodwin L."/>
            <person name="Pitluck S."/>
            <person name="Goltsman E."/>
            <person name="Clum A."/>
            <person name="Larimer F."/>
            <person name="Land M."/>
            <person name="Hauser L."/>
            <person name="Kyrpides N."/>
            <person name="Mikhailova N."/>
            <person name="Jansson J."/>
            <person name="Richardson P."/>
        </authorList>
    </citation>
    <scope>NUCLEOTIDE SEQUENCE [LARGE SCALE GENOMIC DNA]</scope>
    <source>
        <strain evidence="5">A6</strain>
    </source>
</reference>
<dbReference type="AlphaFoldDB" id="B8H6G0"/>
<protein>
    <submittedName>
        <fullName evidence="5">Glycoside hydrolase family 35</fullName>
    </submittedName>
</protein>
<organism evidence="5 6">
    <name type="scientific">Pseudarthrobacter chlorophenolicus (strain ATCC 700700 / DSM 12829 / CIP 107037 / JCM 12360 / KCTC 9906 / NCIMB 13794 / A6)</name>
    <name type="common">Arthrobacter chlorophenolicus</name>
    <dbReference type="NCBI Taxonomy" id="452863"/>
    <lineage>
        <taxon>Bacteria</taxon>
        <taxon>Bacillati</taxon>
        <taxon>Actinomycetota</taxon>
        <taxon>Actinomycetes</taxon>
        <taxon>Micrococcales</taxon>
        <taxon>Micrococcaceae</taxon>
        <taxon>Pseudarthrobacter</taxon>
    </lineage>
</organism>
<sequence>MDIRSLPRLERSADHARLIVDDEPFLCIGGELHNSSSSDRRYMAPLWEKIAATNANSVIATVAWDQVEPEEGLFDFSVVDGLLEDARTAGLRLVIIWFGAFKNASSTYAPSWVRRDTARFPRADRGAEPMRTPFSYKGSMPRPTLSVFSNDLFEADKAAYCRLMKHLVEADPQHTVIMVQVENEVGLLGAGRDRSAAALAVWNSPVPEVLRKALANDQGTFDPSLADVLRPIVTSEASWEAHFGDGNPVADEVFMACAFAGYVGGLAAAGKEILGIPAYANAWIGPQPGQELPGNYPSGGPTARVLPVWQAVAPSLDFLAPDIYVPNSADIMEQYASPGNPLFIPEARFRAGDAFLAVGRFGGFGYHVFGLEDARPGNQYGEACRAILSLTRDIVDAQRDGRIFGFALEQDDDGVDAGFGGITVSIRNAAKLYTAMLLDAGVVLPPPPELPGETEGAAHGHTPGDNRPFGLVIQLGPLEFLVVGQGALFDFHQADSALEVDSVLELRLTPEGWEEGRLLNGDERLQVLQSDRISASRIRLLSIGQD</sequence>
<dbReference type="CAZy" id="GH35">
    <property type="family name" value="Glycoside Hydrolase Family 35"/>
</dbReference>
<dbReference type="RefSeq" id="WP_015938680.1">
    <property type="nucleotide sequence ID" value="NC_011886.1"/>
</dbReference>
<evidence type="ECO:0000313" key="5">
    <source>
        <dbReference type="EMBL" id="ACL41486.1"/>
    </source>
</evidence>
<keyword evidence="6" id="KW-1185">Reference proteome</keyword>
<accession>B8H6G0</accession>
<dbReference type="KEGG" id="ach:Achl_3530"/>
<dbReference type="SUPFAM" id="SSF51445">
    <property type="entry name" value="(Trans)glycosidases"/>
    <property type="match status" value="1"/>
</dbReference>
<gene>
    <name evidence="5" type="ordered locus">Achl_3530</name>
</gene>
<dbReference type="InterPro" id="IPR017853">
    <property type="entry name" value="GH"/>
</dbReference>
<dbReference type="OrthoDB" id="9800974at2"/>
<dbReference type="GO" id="GO:0009341">
    <property type="term" value="C:beta-galactosidase complex"/>
    <property type="evidence" value="ECO:0007669"/>
    <property type="project" value="InterPro"/>
</dbReference>